<sequence>MSATSSSTSCKILAISSEPSHAQHLVHPNETANDTNPTCTSAVEGPSGATIPWKISNKYYTADVHFESITIDQYLPRRNEFDGVPAVLFVWNRGQPYREHVERFGGAINSLDPEIKLAIQFSTNESNSVMTTTASEDDGQEVDEFVSSHGFEFIDGDNDNRARVLDSDDDATSTPGLGRVIDALSTIMWPSMVQSSSSGSASKRKSRARELLDWAREEECDDGLRALVQPPMDEIEGDVENPSSSTNASPSSQTKTKMSRMQKEMEEFQRWLEEDESQRVNEDPWARRDEFGSPLVTDSFSEAKTPTVATFAGSGTGFVDGFEDDFTDFVGAPMDHELPRPGPGPTKGPSFAYMSLDSESDTIEGDDTDLPSQDEIQAITRRIFGSSSSHLPTSTSTSESKQQQQLSATNISDLGASPAPTISTLGDDSDIEFSQFDLSRVFSALQAMKEEISEITDDGERRRAAARVALGLVYGLQRDEDTDVR</sequence>
<evidence type="ECO:0000313" key="1">
    <source>
        <dbReference type="EMBL" id="KAF9644143.1"/>
    </source>
</evidence>
<reference evidence="1" key="1">
    <citation type="submission" date="2019-10" db="EMBL/GenBank/DDBJ databases">
        <authorList>
            <consortium name="DOE Joint Genome Institute"/>
            <person name="Kuo A."/>
            <person name="Miyauchi S."/>
            <person name="Kiss E."/>
            <person name="Drula E."/>
            <person name="Kohler A."/>
            <person name="Sanchez-Garcia M."/>
            <person name="Andreopoulos B."/>
            <person name="Barry K.W."/>
            <person name="Bonito G."/>
            <person name="Buee M."/>
            <person name="Carver A."/>
            <person name="Chen C."/>
            <person name="Cichocki N."/>
            <person name="Clum A."/>
            <person name="Culley D."/>
            <person name="Crous P.W."/>
            <person name="Fauchery L."/>
            <person name="Girlanda M."/>
            <person name="Hayes R."/>
            <person name="Keri Z."/>
            <person name="Labutti K."/>
            <person name="Lipzen A."/>
            <person name="Lombard V."/>
            <person name="Magnuson J."/>
            <person name="Maillard F."/>
            <person name="Morin E."/>
            <person name="Murat C."/>
            <person name="Nolan M."/>
            <person name="Ohm R."/>
            <person name="Pangilinan J."/>
            <person name="Pereira M."/>
            <person name="Perotto S."/>
            <person name="Peter M."/>
            <person name="Riley R."/>
            <person name="Sitrit Y."/>
            <person name="Stielow B."/>
            <person name="Szollosi G."/>
            <person name="Zifcakova L."/>
            <person name="Stursova M."/>
            <person name="Spatafora J.W."/>
            <person name="Tedersoo L."/>
            <person name="Vaario L.-M."/>
            <person name="Yamada A."/>
            <person name="Yan M."/>
            <person name="Wang P."/>
            <person name="Xu J."/>
            <person name="Bruns T."/>
            <person name="Baldrian P."/>
            <person name="Vilgalys R."/>
            <person name="Henrissat B."/>
            <person name="Grigoriev I.V."/>
            <person name="Hibbett D."/>
            <person name="Nagy L.G."/>
            <person name="Martin F.M."/>
        </authorList>
    </citation>
    <scope>NUCLEOTIDE SEQUENCE</scope>
    <source>
        <strain evidence="1">P2</strain>
    </source>
</reference>
<protein>
    <submittedName>
        <fullName evidence="1">Uncharacterized protein</fullName>
    </submittedName>
</protein>
<comment type="caution">
    <text evidence="1">The sequence shown here is derived from an EMBL/GenBank/DDBJ whole genome shotgun (WGS) entry which is preliminary data.</text>
</comment>
<reference evidence="1" key="2">
    <citation type="journal article" date="2020" name="Nat. Commun.">
        <title>Large-scale genome sequencing of mycorrhizal fungi provides insights into the early evolution of symbiotic traits.</title>
        <authorList>
            <person name="Miyauchi S."/>
            <person name="Kiss E."/>
            <person name="Kuo A."/>
            <person name="Drula E."/>
            <person name="Kohler A."/>
            <person name="Sanchez-Garcia M."/>
            <person name="Morin E."/>
            <person name="Andreopoulos B."/>
            <person name="Barry K.W."/>
            <person name="Bonito G."/>
            <person name="Buee M."/>
            <person name="Carver A."/>
            <person name="Chen C."/>
            <person name="Cichocki N."/>
            <person name="Clum A."/>
            <person name="Culley D."/>
            <person name="Crous P.W."/>
            <person name="Fauchery L."/>
            <person name="Girlanda M."/>
            <person name="Hayes R.D."/>
            <person name="Keri Z."/>
            <person name="LaButti K."/>
            <person name="Lipzen A."/>
            <person name="Lombard V."/>
            <person name="Magnuson J."/>
            <person name="Maillard F."/>
            <person name="Murat C."/>
            <person name="Nolan M."/>
            <person name="Ohm R.A."/>
            <person name="Pangilinan J."/>
            <person name="Pereira M.F."/>
            <person name="Perotto S."/>
            <person name="Peter M."/>
            <person name="Pfister S."/>
            <person name="Riley R."/>
            <person name="Sitrit Y."/>
            <person name="Stielow J.B."/>
            <person name="Szollosi G."/>
            <person name="Zifcakova L."/>
            <person name="Stursova M."/>
            <person name="Spatafora J.W."/>
            <person name="Tedersoo L."/>
            <person name="Vaario L.M."/>
            <person name="Yamada A."/>
            <person name="Yan M."/>
            <person name="Wang P."/>
            <person name="Xu J."/>
            <person name="Bruns T."/>
            <person name="Baldrian P."/>
            <person name="Vilgalys R."/>
            <person name="Dunand C."/>
            <person name="Henrissat B."/>
            <person name="Grigoriev I.V."/>
            <person name="Hibbett D."/>
            <person name="Nagy L.G."/>
            <person name="Martin F.M."/>
        </authorList>
    </citation>
    <scope>NUCLEOTIDE SEQUENCE</scope>
    <source>
        <strain evidence="1">P2</strain>
    </source>
</reference>
<proteinExistence type="predicted"/>
<name>A0ACB6Z3J7_THEGA</name>
<gene>
    <name evidence="1" type="ORF">BDM02DRAFT_3150788</name>
</gene>
<evidence type="ECO:0000313" key="2">
    <source>
        <dbReference type="Proteomes" id="UP000886501"/>
    </source>
</evidence>
<dbReference type="Proteomes" id="UP000886501">
    <property type="component" value="Unassembled WGS sequence"/>
</dbReference>
<organism evidence="1 2">
    <name type="scientific">Thelephora ganbajun</name>
    <name type="common">Ganba fungus</name>
    <dbReference type="NCBI Taxonomy" id="370292"/>
    <lineage>
        <taxon>Eukaryota</taxon>
        <taxon>Fungi</taxon>
        <taxon>Dikarya</taxon>
        <taxon>Basidiomycota</taxon>
        <taxon>Agaricomycotina</taxon>
        <taxon>Agaricomycetes</taxon>
        <taxon>Thelephorales</taxon>
        <taxon>Thelephoraceae</taxon>
        <taxon>Thelephora</taxon>
    </lineage>
</organism>
<keyword evidence="2" id="KW-1185">Reference proteome</keyword>
<dbReference type="EMBL" id="MU118157">
    <property type="protein sequence ID" value="KAF9644143.1"/>
    <property type="molecule type" value="Genomic_DNA"/>
</dbReference>
<accession>A0ACB6Z3J7</accession>